<dbReference type="InterPro" id="IPR000858">
    <property type="entry name" value="S_locus_glycoprot_dom"/>
</dbReference>
<evidence type="ECO:0008006" key="11">
    <source>
        <dbReference type="Google" id="ProtNLM"/>
    </source>
</evidence>
<keyword evidence="5" id="KW-1015">Disulfide bond</keyword>
<dbReference type="InterPro" id="IPR001480">
    <property type="entry name" value="Bulb-type_lectin_dom"/>
</dbReference>
<evidence type="ECO:0000256" key="5">
    <source>
        <dbReference type="ARBA" id="ARBA00023157"/>
    </source>
</evidence>
<evidence type="ECO:0000256" key="2">
    <source>
        <dbReference type="ARBA" id="ARBA00022729"/>
    </source>
</evidence>
<organism evidence="9 10">
    <name type="scientific">Colocasia esculenta</name>
    <name type="common">Wild taro</name>
    <name type="synonym">Arum esculentum</name>
    <dbReference type="NCBI Taxonomy" id="4460"/>
    <lineage>
        <taxon>Eukaryota</taxon>
        <taxon>Viridiplantae</taxon>
        <taxon>Streptophyta</taxon>
        <taxon>Embryophyta</taxon>
        <taxon>Tracheophyta</taxon>
        <taxon>Spermatophyta</taxon>
        <taxon>Magnoliopsida</taxon>
        <taxon>Liliopsida</taxon>
        <taxon>Araceae</taxon>
        <taxon>Aroideae</taxon>
        <taxon>Colocasieae</taxon>
        <taxon>Colocasia</taxon>
    </lineage>
</organism>
<protein>
    <recommendedName>
        <fullName evidence="11">Bulb-type lectin domain-containing protein</fullName>
    </recommendedName>
</protein>
<dbReference type="GO" id="GO:0005537">
    <property type="term" value="F:D-mannose binding"/>
    <property type="evidence" value="ECO:0007669"/>
    <property type="project" value="UniProtKB-KW"/>
</dbReference>
<evidence type="ECO:0000259" key="7">
    <source>
        <dbReference type="Pfam" id="PF00954"/>
    </source>
</evidence>
<dbReference type="SUPFAM" id="SSF51110">
    <property type="entry name" value="alpha-D-mannose-specific plant lectins"/>
    <property type="match status" value="1"/>
</dbReference>
<gene>
    <name evidence="9" type="ORF">Taro_053895</name>
</gene>
<feature type="region of interest" description="Disordered" evidence="6">
    <location>
        <begin position="235"/>
        <end position="260"/>
    </location>
</feature>
<dbReference type="Pfam" id="PF00954">
    <property type="entry name" value="S_locus_glycop"/>
    <property type="match status" value="1"/>
</dbReference>
<reference evidence="9" key="1">
    <citation type="submission" date="2017-07" db="EMBL/GenBank/DDBJ databases">
        <title>Taro Niue Genome Assembly and Annotation.</title>
        <authorList>
            <person name="Atibalentja N."/>
            <person name="Keating K."/>
            <person name="Fields C.J."/>
        </authorList>
    </citation>
    <scope>NUCLEOTIDE SEQUENCE</scope>
    <source>
        <strain evidence="9">Niue_2</strain>
        <tissue evidence="9">Leaf</tissue>
    </source>
</reference>
<comment type="caution">
    <text evidence="9">The sequence shown here is derived from an EMBL/GenBank/DDBJ whole genome shotgun (WGS) entry which is preliminary data.</text>
</comment>
<dbReference type="GO" id="GO:0051707">
    <property type="term" value="P:response to other organism"/>
    <property type="evidence" value="ECO:0007669"/>
    <property type="project" value="UniProtKB-ARBA"/>
</dbReference>
<evidence type="ECO:0000256" key="6">
    <source>
        <dbReference type="SAM" id="MobiDB-lite"/>
    </source>
</evidence>
<dbReference type="PANTHER" id="PTHR32444:SF247">
    <property type="entry name" value="OS01G0958200 PROTEIN"/>
    <property type="match status" value="1"/>
</dbReference>
<keyword evidence="3" id="KW-0677">Repeat</keyword>
<evidence type="ECO:0000256" key="4">
    <source>
        <dbReference type="ARBA" id="ARBA00023035"/>
    </source>
</evidence>
<evidence type="ECO:0000259" key="8">
    <source>
        <dbReference type="Pfam" id="PF01453"/>
    </source>
</evidence>
<keyword evidence="10" id="KW-1185">Reference proteome</keyword>
<feature type="domain" description="Bulb-type lectin" evidence="8">
    <location>
        <begin position="2"/>
        <end position="45"/>
    </location>
</feature>
<evidence type="ECO:0000256" key="3">
    <source>
        <dbReference type="ARBA" id="ARBA00022737"/>
    </source>
</evidence>
<dbReference type="Pfam" id="PF01453">
    <property type="entry name" value="B_lectin"/>
    <property type="match status" value="1"/>
</dbReference>
<feature type="compositionally biased region" description="Low complexity" evidence="6">
    <location>
        <begin position="237"/>
        <end position="254"/>
    </location>
</feature>
<dbReference type="Proteomes" id="UP000652761">
    <property type="component" value="Unassembled WGS sequence"/>
</dbReference>
<keyword evidence="2" id="KW-0732">Signal</keyword>
<evidence type="ECO:0000256" key="1">
    <source>
        <dbReference type="ARBA" id="ARBA00022546"/>
    </source>
</evidence>
<feature type="domain" description="S-locus glycoprotein" evidence="7">
    <location>
        <begin position="74"/>
        <end position="177"/>
    </location>
</feature>
<dbReference type="GO" id="GO:0048544">
    <property type="term" value="P:recognition of pollen"/>
    <property type="evidence" value="ECO:0007669"/>
    <property type="project" value="InterPro"/>
</dbReference>
<dbReference type="InterPro" id="IPR036426">
    <property type="entry name" value="Bulb-type_lectin_dom_sf"/>
</dbReference>
<evidence type="ECO:0000313" key="9">
    <source>
        <dbReference type="EMBL" id="MQM20865.1"/>
    </source>
</evidence>
<dbReference type="EMBL" id="NMUH01010284">
    <property type="protein sequence ID" value="MQM20865.1"/>
    <property type="molecule type" value="Genomic_DNA"/>
</dbReference>
<evidence type="ECO:0000313" key="10">
    <source>
        <dbReference type="Proteomes" id="UP000652761"/>
    </source>
</evidence>
<sequence length="260" mass="28527">MLLEMGNLVLRDGSGNDVWQSFDHAADTYLPGMKLSVNLTTGPTRLPDSSSTPPIPITPCRTASSRVPRSLRSRMGPWDGKLVTTYRKPWNNNSLIVYRIAKGDHIFVSFSMADNSMFGRLVLEYTGILKIFIWVESLHKLASIISFLGRTCDFYRKCGPFAACVQNQNWSSCRCLDVLGVCPLGPSRGPPPLPRRVEGVSRRSVAPTREACWLEGTSPARKARWRGRLLPHGSNLAAASSASPQAAEATASPPTRAIRS</sequence>
<accession>A0A843XPG1</accession>
<dbReference type="AlphaFoldDB" id="A0A843XPG1"/>
<proteinExistence type="predicted"/>
<dbReference type="PANTHER" id="PTHR32444">
    <property type="entry name" value="BULB-TYPE LECTIN DOMAIN-CONTAINING PROTEIN"/>
    <property type="match status" value="1"/>
</dbReference>
<name>A0A843XPG1_COLES</name>
<keyword evidence="4" id="KW-0465">Mannose-binding</keyword>
<keyword evidence="4" id="KW-0430">Lectin</keyword>
<keyword evidence="1" id="KW-0348">Hemagglutinin</keyword>